<dbReference type="GO" id="GO:0004222">
    <property type="term" value="F:metalloendopeptidase activity"/>
    <property type="evidence" value="ECO:0007669"/>
    <property type="project" value="TreeGrafter"/>
</dbReference>
<dbReference type="InterPro" id="IPR011055">
    <property type="entry name" value="Dup_hybrid_motif"/>
</dbReference>
<gene>
    <name evidence="3" type="ORF">SAMN04489735_10122</name>
</gene>
<keyword evidence="1" id="KW-0812">Transmembrane</keyword>
<name>A0A1G7ZRI5_ANETH</name>
<dbReference type="Gene3D" id="2.70.70.10">
    <property type="entry name" value="Glucose Permease (Domain IIA)"/>
    <property type="match status" value="1"/>
</dbReference>
<dbReference type="Proteomes" id="UP000198956">
    <property type="component" value="Unassembled WGS sequence"/>
</dbReference>
<dbReference type="PANTHER" id="PTHR21666">
    <property type="entry name" value="PEPTIDASE-RELATED"/>
    <property type="match status" value="1"/>
</dbReference>
<feature type="domain" description="M23ase beta-sheet core" evidence="2">
    <location>
        <begin position="188"/>
        <end position="274"/>
    </location>
</feature>
<proteinExistence type="predicted"/>
<dbReference type="RefSeq" id="WP_057897897.1">
    <property type="nucleotide sequence ID" value="NZ_FNDE01000012.1"/>
</dbReference>
<dbReference type="OrthoDB" id="2986589at2"/>
<sequence length="281" mass="32291">MARFDMDGIKRRREERLRRLREQMEDTYSSYFFEDSGELPPVYKEPIYRQREWEEPWERYGHKESSSRSMLSFGMSHKTVKRRDKLFIKIIASFFLLSLAYVINNVSFPGAEKYRTVMNEVMHRSYDFAGMSAWYEKNFGSVPTLLPNVGGLGNEVQPVLRAQNMLLKAPASGKVVQTFAEQGSGIYFTPGETSIRAVDQGWVTFVGQKEGLGNTVIIQHAKGMETWYAGLAEVEVKQNDWVEIQHTIGKAAKEGHLIKPVYFAVKKNGQFVNPQDVVHFE</sequence>
<feature type="transmembrane region" description="Helical" evidence="1">
    <location>
        <begin position="86"/>
        <end position="103"/>
    </location>
</feature>
<evidence type="ECO:0000256" key="1">
    <source>
        <dbReference type="SAM" id="Phobius"/>
    </source>
</evidence>
<protein>
    <submittedName>
        <fullName evidence="3">Stage IV sporulation protein FA</fullName>
    </submittedName>
</protein>
<dbReference type="EMBL" id="FNDE01000012">
    <property type="protein sequence ID" value="SDH11207.1"/>
    <property type="molecule type" value="Genomic_DNA"/>
</dbReference>
<evidence type="ECO:0000259" key="2">
    <source>
        <dbReference type="Pfam" id="PF01551"/>
    </source>
</evidence>
<evidence type="ECO:0000313" key="4">
    <source>
        <dbReference type="Proteomes" id="UP000198956"/>
    </source>
</evidence>
<evidence type="ECO:0000313" key="3">
    <source>
        <dbReference type="EMBL" id="SDH11207.1"/>
    </source>
</evidence>
<reference evidence="3 4" key="1">
    <citation type="submission" date="2016-10" db="EMBL/GenBank/DDBJ databases">
        <authorList>
            <person name="de Groot N.N."/>
        </authorList>
    </citation>
    <scope>NUCLEOTIDE SEQUENCE [LARGE SCALE GENOMIC DNA]</scope>
    <source>
        <strain evidence="3 4">L 420-91</strain>
    </source>
</reference>
<dbReference type="Pfam" id="PF01551">
    <property type="entry name" value="Peptidase_M23"/>
    <property type="match status" value="1"/>
</dbReference>
<organism evidence="3 4">
    <name type="scientific">Aneurinibacillus thermoaerophilus</name>
    <dbReference type="NCBI Taxonomy" id="143495"/>
    <lineage>
        <taxon>Bacteria</taxon>
        <taxon>Bacillati</taxon>
        <taxon>Bacillota</taxon>
        <taxon>Bacilli</taxon>
        <taxon>Bacillales</taxon>
        <taxon>Paenibacillaceae</taxon>
        <taxon>Aneurinibacillus group</taxon>
        <taxon>Aneurinibacillus</taxon>
    </lineage>
</organism>
<accession>A0A1G7ZRI5</accession>
<dbReference type="PANTHER" id="PTHR21666:SF274">
    <property type="entry name" value="STAGE IV SPORULATION PROTEIN FA"/>
    <property type="match status" value="1"/>
</dbReference>
<dbReference type="InterPro" id="IPR050570">
    <property type="entry name" value="Cell_wall_metabolism_enzyme"/>
</dbReference>
<dbReference type="InterPro" id="IPR016047">
    <property type="entry name" value="M23ase_b-sheet_dom"/>
</dbReference>
<dbReference type="AlphaFoldDB" id="A0A1G7ZRI5"/>
<keyword evidence="1" id="KW-0472">Membrane</keyword>
<dbReference type="CDD" id="cd12797">
    <property type="entry name" value="M23_peptidase"/>
    <property type="match status" value="1"/>
</dbReference>
<keyword evidence="1" id="KW-1133">Transmembrane helix</keyword>
<dbReference type="SUPFAM" id="SSF51261">
    <property type="entry name" value="Duplicated hybrid motif"/>
    <property type="match status" value="1"/>
</dbReference>